<dbReference type="Gene3D" id="3.40.50.620">
    <property type="entry name" value="HUPs"/>
    <property type="match status" value="1"/>
</dbReference>
<dbReference type="PANTHER" id="PTHR46268:SF6">
    <property type="entry name" value="UNIVERSAL STRESS PROTEIN UP12"/>
    <property type="match status" value="1"/>
</dbReference>
<dbReference type="AlphaFoldDB" id="C7NUY5"/>
<dbReference type="eggNOG" id="arCOG02053">
    <property type="taxonomic scope" value="Archaea"/>
</dbReference>
<dbReference type="OrthoDB" id="105697at2157"/>
<organism evidence="3 4">
    <name type="scientific">Halorhabdus utahensis (strain DSM 12940 / JCM 11049 / AX-2)</name>
    <dbReference type="NCBI Taxonomy" id="519442"/>
    <lineage>
        <taxon>Archaea</taxon>
        <taxon>Methanobacteriati</taxon>
        <taxon>Methanobacteriota</taxon>
        <taxon>Stenosarchaea group</taxon>
        <taxon>Halobacteria</taxon>
        <taxon>Halobacteriales</taxon>
        <taxon>Haloarculaceae</taxon>
        <taxon>Halorhabdus</taxon>
    </lineage>
</organism>
<dbReference type="RefSeq" id="WP_015788725.1">
    <property type="nucleotide sequence ID" value="NC_013158.1"/>
</dbReference>
<dbReference type="STRING" id="519442.Huta_0965"/>
<dbReference type="Pfam" id="PF00582">
    <property type="entry name" value="Usp"/>
    <property type="match status" value="1"/>
</dbReference>
<evidence type="ECO:0000259" key="2">
    <source>
        <dbReference type="Pfam" id="PF00582"/>
    </source>
</evidence>
<dbReference type="GeneID" id="8383238"/>
<dbReference type="EMBL" id="CP001687">
    <property type="protein sequence ID" value="ACV11148.1"/>
    <property type="molecule type" value="Genomic_DNA"/>
</dbReference>
<name>C7NUY5_HALUD</name>
<dbReference type="HOGENOM" id="CLU_049301_11_1_2"/>
<comment type="similarity">
    <text evidence="1">Belongs to the universal stress protein A family.</text>
</comment>
<gene>
    <name evidence="3" type="ordered locus">Huta_0965</name>
</gene>
<keyword evidence="4" id="KW-1185">Reference proteome</keyword>
<protein>
    <submittedName>
        <fullName evidence="3">UspA domain protein</fullName>
    </submittedName>
</protein>
<dbReference type="PANTHER" id="PTHR46268">
    <property type="entry name" value="STRESS RESPONSE PROTEIN NHAX"/>
    <property type="match status" value="1"/>
</dbReference>
<dbReference type="InterPro" id="IPR014729">
    <property type="entry name" value="Rossmann-like_a/b/a_fold"/>
</dbReference>
<dbReference type="SUPFAM" id="SSF52402">
    <property type="entry name" value="Adenine nucleotide alpha hydrolases-like"/>
    <property type="match status" value="1"/>
</dbReference>
<dbReference type="InterPro" id="IPR006016">
    <property type="entry name" value="UspA"/>
</dbReference>
<dbReference type="KEGG" id="hut:Huta_0965"/>
<proteinExistence type="inferred from homology"/>
<reference evidence="3 4" key="1">
    <citation type="journal article" date="2009" name="Stand. Genomic Sci.">
        <title>Complete genome sequence of Halorhabdus utahensis type strain (AX-2).</title>
        <authorList>
            <person name="Anderson I."/>
            <person name="Tindall B.J."/>
            <person name="Pomrenke H."/>
            <person name="Goker M."/>
            <person name="Lapidus A."/>
            <person name="Nolan M."/>
            <person name="Copeland A."/>
            <person name="Glavina Del Rio T."/>
            <person name="Chen F."/>
            <person name="Tice H."/>
            <person name="Cheng J.F."/>
            <person name="Lucas S."/>
            <person name="Chertkov O."/>
            <person name="Bruce D."/>
            <person name="Brettin T."/>
            <person name="Detter J.C."/>
            <person name="Han C."/>
            <person name="Goodwin L."/>
            <person name="Land M."/>
            <person name="Hauser L."/>
            <person name="Chang Y.J."/>
            <person name="Jeffries C.D."/>
            <person name="Pitluck S."/>
            <person name="Pati A."/>
            <person name="Mavromatis K."/>
            <person name="Ivanova N."/>
            <person name="Ovchinnikova G."/>
            <person name="Chen A."/>
            <person name="Palaniappan K."/>
            <person name="Chain P."/>
            <person name="Rohde M."/>
            <person name="Bristow J."/>
            <person name="Eisen J.A."/>
            <person name="Markowitz V."/>
            <person name="Hugenholtz P."/>
            <person name="Kyrpides N.C."/>
            <person name="Klenk H.P."/>
        </authorList>
    </citation>
    <scope>NUCLEOTIDE SEQUENCE [LARGE SCALE GENOMIC DNA]</scope>
    <source>
        <strain evidence="4">DSM 12940 / JCM 11049 / AX-2</strain>
    </source>
</reference>
<dbReference type="Proteomes" id="UP000002071">
    <property type="component" value="Chromosome"/>
</dbReference>
<dbReference type="CDD" id="cd00293">
    <property type="entry name" value="USP-like"/>
    <property type="match status" value="1"/>
</dbReference>
<dbReference type="InterPro" id="IPR006015">
    <property type="entry name" value="Universal_stress_UspA"/>
</dbReference>
<evidence type="ECO:0000256" key="1">
    <source>
        <dbReference type="ARBA" id="ARBA00008791"/>
    </source>
</evidence>
<evidence type="ECO:0000313" key="3">
    <source>
        <dbReference type="EMBL" id="ACV11148.1"/>
    </source>
</evidence>
<feature type="domain" description="UspA" evidence="2">
    <location>
        <begin position="1"/>
        <end position="137"/>
    </location>
</feature>
<dbReference type="PRINTS" id="PR01438">
    <property type="entry name" value="UNVRSLSTRESS"/>
</dbReference>
<accession>C7NUY5</accession>
<sequence length="152" mass="16067">MYDTVVLATDGSQSADRAVTVGLDLARRFDATVHALYVTDASEVDASPAAVRDDLEAALQQHGEDVLAQLTQQTDRSVVTAVREGRPAAEICAYAQEVAADVVVTGTRGRHGEHAFLLGSVAEAVVRRSPVPVLTVRQLDADETSAVTPQEA</sequence>
<evidence type="ECO:0000313" key="4">
    <source>
        <dbReference type="Proteomes" id="UP000002071"/>
    </source>
</evidence>